<gene>
    <name evidence="4" type="ORF">EI983_00040</name>
</gene>
<keyword evidence="1" id="KW-0175">Coiled coil</keyword>
<dbReference type="InterPro" id="IPR030392">
    <property type="entry name" value="S74_ICA"/>
</dbReference>
<evidence type="ECO:0000313" key="4">
    <source>
        <dbReference type="EMBL" id="QGX96746.1"/>
    </source>
</evidence>
<dbReference type="AlphaFoldDB" id="A0A6I6INI3"/>
<sequence length="416" mass="43693">MTHHSSRLLILSAGLGLAAGAAQADFVINDDLIVDGSACIGFDCVNGESFGFDTLRLKENNLRIKAQDTSSSASFPSRDWQITFNESSNGGANKFSIDDIDGGRTPFTIEAGAASHALYVDDGSRIGLSTSTPVVELHVVDGDTPTMRLEQNGSSGFTPQTWDVAGNETNFFIRDATNGSQLPLRIQPGADSNSLFIENTNDVGVGTSTPTTSLHVVRSDGTAKLLVEENSGTAAARGLLELRNNGTTFFTLTDESAGGETWNIQSNSGEFRFTNATGPGVELAMTTAGDMTISGSLTQNSDKNAKMAIVPVDPGEILQKVADLPVSSWMYKDNAHLGIRHIGPMAQDFYAAFGTGASDKGISSLDTSGVALAAIQALASENAELKAQLQAERSQNASQDEMISALTARLDALAAD</sequence>
<reference evidence="4 5" key="1">
    <citation type="submission" date="2018-12" db="EMBL/GenBank/DDBJ databases">
        <title>Complete genome sequence of Roseovarius sp. MME-070.</title>
        <authorList>
            <person name="Nam Y.-D."/>
            <person name="Kang J."/>
            <person name="Chung W.-H."/>
            <person name="Park Y.S."/>
        </authorList>
    </citation>
    <scope>NUCLEOTIDE SEQUENCE [LARGE SCALE GENOMIC DNA]</scope>
    <source>
        <strain evidence="4 5">MME-070</strain>
        <plasmid evidence="5">pmme07001</plasmid>
    </source>
</reference>
<feature type="domain" description="Peptidase S74" evidence="3">
    <location>
        <begin position="301"/>
        <end position="416"/>
    </location>
</feature>
<accession>A0A6I6INI3</accession>
<dbReference type="RefSeq" id="WP_157705184.1">
    <property type="nucleotide sequence ID" value="NZ_CP034347.1"/>
</dbReference>
<dbReference type="PROSITE" id="PS51688">
    <property type="entry name" value="ICA"/>
    <property type="match status" value="1"/>
</dbReference>
<keyword evidence="5" id="KW-1185">Reference proteome</keyword>
<dbReference type="Pfam" id="PF13884">
    <property type="entry name" value="Peptidase_S74"/>
    <property type="match status" value="1"/>
</dbReference>
<evidence type="ECO:0000256" key="1">
    <source>
        <dbReference type="SAM" id="Coils"/>
    </source>
</evidence>
<evidence type="ECO:0000256" key="2">
    <source>
        <dbReference type="SAM" id="SignalP"/>
    </source>
</evidence>
<proteinExistence type="predicted"/>
<organism evidence="4 5">
    <name type="scientific">Roseovarius faecimaris</name>
    <dbReference type="NCBI Taxonomy" id="2494550"/>
    <lineage>
        <taxon>Bacteria</taxon>
        <taxon>Pseudomonadati</taxon>
        <taxon>Pseudomonadota</taxon>
        <taxon>Alphaproteobacteria</taxon>
        <taxon>Rhodobacterales</taxon>
        <taxon>Roseobacteraceae</taxon>
        <taxon>Roseovarius</taxon>
    </lineage>
</organism>
<protein>
    <submittedName>
        <fullName evidence="4">Tail fiber domain-containing protein</fullName>
    </submittedName>
</protein>
<name>A0A6I6INI3_9RHOB</name>
<dbReference type="Proteomes" id="UP000428330">
    <property type="component" value="Plasmid pMME07001"/>
</dbReference>
<dbReference type="OrthoDB" id="4463518at2"/>
<dbReference type="KEGG" id="rom:EI983_00040"/>
<evidence type="ECO:0000313" key="5">
    <source>
        <dbReference type="Proteomes" id="UP000428330"/>
    </source>
</evidence>
<feature type="coiled-coil region" evidence="1">
    <location>
        <begin position="375"/>
        <end position="402"/>
    </location>
</feature>
<keyword evidence="4" id="KW-0614">Plasmid</keyword>
<keyword evidence="2" id="KW-0732">Signal</keyword>
<geneLocation type="plasmid" evidence="5">
    <name>pmme07001</name>
</geneLocation>
<dbReference type="EMBL" id="CP034347">
    <property type="protein sequence ID" value="QGX96746.1"/>
    <property type="molecule type" value="Genomic_DNA"/>
</dbReference>
<evidence type="ECO:0000259" key="3">
    <source>
        <dbReference type="PROSITE" id="PS51688"/>
    </source>
</evidence>
<feature type="signal peptide" evidence="2">
    <location>
        <begin position="1"/>
        <end position="24"/>
    </location>
</feature>
<feature type="chain" id="PRO_5026320996" evidence="2">
    <location>
        <begin position="25"/>
        <end position="416"/>
    </location>
</feature>